<comment type="similarity">
    <text evidence="3">Belongs to the AB hydrolase superfamily. MenH family.</text>
</comment>
<dbReference type="GO" id="GO:0070205">
    <property type="term" value="F:2-succinyl-6-hydroxy-2,4-cyclohexadiene-1-carboxylate synthase activity"/>
    <property type="evidence" value="ECO:0007669"/>
    <property type="project" value="UniProtKB-UniRule"/>
</dbReference>
<organism evidence="5 6">
    <name type="scientific">Marinithermofilum abyssi</name>
    <dbReference type="NCBI Taxonomy" id="1571185"/>
    <lineage>
        <taxon>Bacteria</taxon>
        <taxon>Bacillati</taxon>
        <taxon>Bacillota</taxon>
        <taxon>Bacilli</taxon>
        <taxon>Bacillales</taxon>
        <taxon>Thermoactinomycetaceae</taxon>
        <taxon>Marinithermofilum</taxon>
    </lineage>
</organism>
<dbReference type="UniPathway" id="UPA00079"/>
<evidence type="ECO:0000256" key="3">
    <source>
        <dbReference type="HAMAP-Rule" id="MF_01660"/>
    </source>
</evidence>
<comment type="function">
    <text evidence="3">Catalyzes a proton abstraction reaction that results in 2,5-elimination of pyruvate from 2-succinyl-5-enolpyruvyl-6-hydroxy-3-cyclohexene-1-carboxylate (SEPHCHC) and the formation of 2-succinyl-6-hydroxy-2,4-cyclohexadiene-1-carboxylate (SHCHC).</text>
</comment>
<comment type="caution">
    <text evidence="5">The sequence shown here is derived from an EMBL/GenBank/DDBJ whole genome shotgun (WGS) entry which is preliminary data.</text>
</comment>
<keyword evidence="6" id="KW-1185">Reference proteome</keyword>
<dbReference type="Gene3D" id="3.40.50.1820">
    <property type="entry name" value="alpha/beta hydrolase"/>
    <property type="match status" value="1"/>
</dbReference>
<dbReference type="NCBIfam" id="TIGR03695">
    <property type="entry name" value="menH_SHCHC"/>
    <property type="match status" value="1"/>
</dbReference>
<dbReference type="PANTHER" id="PTHR42916:SF1">
    <property type="entry name" value="PROTEIN PHYLLO, CHLOROPLASTIC"/>
    <property type="match status" value="1"/>
</dbReference>
<dbReference type="UniPathway" id="UPA01057">
    <property type="reaction ID" value="UER00900"/>
</dbReference>
<dbReference type="EC" id="4.2.99.20" evidence="3"/>
<evidence type="ECO:0000256" key="1">
    <source>
        <dbReference type="ARBA" id="ARBA00022428"/>
    </source>
</evidence>
<comment type="subunit">
    <text evidence="3">Monomer.</text>
</comment>
<evidence type="ECO:0000256" key="2">
    <source>
        <dbReference type="ARBA" id="ARBA00023239"/>
    </source>
</evidence>
<sequence>MRLTVRGVTYRVETVGHGPPLLLLHGFTGSRTTWYPFAAKWAAHFRLIMVDLLGHGESDAPADPQRYAVEESAADLSALLDRLAIDSAHVLGYSMGGRLAVSVAALYPDRLRSLVLESSSPGLADPEARRNRKELDDALAEGIEEKGIPAFVQRWETIPLFASQRQLPCEVKERQRAERLRNRPEGLANSLRGMGTGVQPSWWTHLSSFSFPVLLITGEWDEKFCRIAESMAKQLPRAEHRVVPRVGHAVHLEQPDLFGTMVMDFLQGLDVSSANEGGWSQ</sequence>
<dbReference type="EMBL" id="BMHQ01000012">
    <property type="protein sequence ID" value="GGE25671.1"/>
    <property type="molecule type" value="Genomic_DNA"/>
</dbReference>
<comment type="pathway">
    <text evidence="3">Quinol/quinone metabolism; 1,4-dihydroxy-2-naphthoate biosynthesis; 1,4-dihydroxy-2-naphthoate from chorismate: step 3/7.</text>
</comment>
<dbReference type="GO" id="GO:0009234">
    <property type="term" value="P:menaquinone biosynthetic process"/>
    <property type="evidence" value="ECO:0007669"/>
    <property type="project" value="UniProtKB-UniRule"/>
</dbReference>
<dbReference type="RefSeq" id="WP_188648687.1">
    <property type="nucleotide sequence ID" value="NZ_BMHQ01000012.1"/>
</dbReference>
<dbReference type="InterPro" id="IPR022485">
    <property type="entry name" value="SHCHC_synthase_MenH"/>
</dbReference>
<feature type="domain" description="AB hydrolase-1" evidence="4">
    <location>
        <begin position="19"/>
        <end position="255"/>
    </location>
</feature>
<proteinExistence type="inferred from homology"/>
<dbReference type="PANTHER" id="PTHR42916">
    <property type="entry name" value="2-SUCCINYL-5-ENOLPYRUVYL-6-HYDROXY-3-CYCLOHEXENE-1-CARBOXYLATE SYNTHASE"/>
    <property type="match status" value="1"/>
</dbReference>
<reference evidence="5" key="1">
    <citation type="journal article" date="2014" name="Int. J. Syst. Evol. Microbiol.">
        <title>Complete genome sequence of Corynebacterium casei LMG S-19264T (=DSM 44701T), isolated from a smear-ripened cheese.</title>
        <authorList>
            <consortium name="US DOE Joint Genome Institute (JGI-PGF)"/>
            <person name="Walter F."/>
            <person name="Albersmeier A."/>
            <person name="Kalinowski J."/>
            <person name="Ruckert C."/>
        </authorList>
    </citation>
    <scope>NUCLEOTIDE SEQUENCE</scope>
    <source>
        <strain evidence="5">CGMCC 1.15179</strain>
    </source>
</reference>
<evidence type="ECO:0000259" key="4">
    <source>
        <dbReference type="Pfam" id="PF00561"/>
    </source>
</evidence>
<dbReference type="Proteomes" id="UP000625210">
    <property type="component" value="Unassembled WGS sequence"/>
</dbReference>
<dbReference type="InterPro" id="IPR029058">
    <property type="entry name" value="AB_hydrolase_fold"/>
</dbReference>
<dbReference type="Pfam" id="PF00561">
    <property type="entry name" value="Abhydrolase_1"/>
    <property type="match status" value="1"/>
</dbReference>
<dbReference type="AlphaFoldDB" id="A0A8J2VHY7"/>
<dbReference type="PRINTS" id="PR00111">
    <property type="entry name" value="ABHYDROLASE"/>
</dbReference>
<name>A0A8J2VHY7_9BACL</name>
<keyword evidence="1 3" id="KW-0474">Menaquinone biosynthesis</keyword>
<evidence type="ECO:0000313" key="6">
    <source>
        <dbReference type="Proteomes" id="UP000625210"/>
    </source>
</evidence>
<gene>
    <name evidence="3 5" type="primary">menH</name>
    <name evidence="5" type="ORF">GCM10011571_29750</name>
</gene>
<dbReference type="HAMAP" id="MF_01660">
    <property type="entry name" value="MenH"/>
    <property type="match status" value="1"/>
</dbReference>
<protein>
    <recommendedName>
        <fullName evidence="3">Putative 2-succinyl-6-hydroxy-2,4-cyclohexadiene-1-carboxylate synthase</fullName>
        <shortName evidence="3">SHCHC synthase</shortName>
        <ecNumber evidence="3">4.2.99.20</ecNumber>
    </recommendedName>
</protein>
<dbReference type="InterPro" id="IPR000073">
    <property type="entry name" value="AB_hydrolase_1"/>
</dbReference>
<keyword evidence="2 3" id="KW-0456">Lyase</keyword>
<comment type="catalytic activity">
    <reaction evidence="3">
        <text>5-enolpyruvoyl-6-hydroxy-2-succinyl-cyclohex-3-ene-1-carboxylate = (1R,6R)-6-hydroxy-2-succinyl-cyclohexa-2,4-diene-1-carboxylate + pyruvate</text>
        <dbReference type="Rhea" id="RHEA:25597"/>
        <dbReference type="ChEBI" id="CHEBI:15361"/>
        <dbReference type="ChEBI" id="CHEBI:58689"/>
        <dbReference type="ChEBI" id="CHEBI:58818"/>
        <dbReference type="EC" id="4.2.99.20"/>
    </reaction>
</comment>
<dbReference type="SUPFAM" id="SSF53474">
    <property type="entry name" value="alpha/beta-Hydrolases"/>
    <property type="match status" value="1"/>
</dbReference>
<reference evidence="5" key="2">
    <citation type="submission" date="2020-09" db="EMBL/GenBank/DDBJ databases">
        <authorList>
            <person name="Sun Q."/>
            <person name="Zhou Y."/>
        </authorList>
    </citation>
    <scope>NUCLEOTIDE SEQUENCE</scope>
    <source>
        <strain evidence="5">CGMCC 1.15179</strain>
    </source>
</reference>
<comment type="pathway">
    <text evidence="3">Quinol/quinone metabolism; menaquinone biosynthesis.</text>
</comment>
<evidence type="ECO:0000313" key="5">
    <source>
        <dbReference type="EMBL" id="GGE25671.1"/>
    </source>
</evidence>
<accession>A0A8J2VHY7</accession>